<evidence type="ECO:0000313" key="4">
    <source>
        <dbReference type="Proteomes" id="UP001409291"/>
    </source>
</evidence>
<dbReference type="EMBL" id="JBDJNQ010000005">
    <property type="protein sequence ID" value="MEN5378090.1"/>
    <property type="molecule type" value="Genomic_DNA"/>
</dbReference>
<dbReference type="Proteomes" id="UP001409291">
    <property type="component" value="Unassembled WGS sequence"/>
</dbReference>
<evidence type="ECO:0000256" key="2">
    <source>
        <dbReference type="SAM" id="Phobius"/>
    </source>
</evidence>
<feature type="transmembrane region" description="Helical" evidence="2">
    <location>
        <begin position="6"/>
        <end position="30"/>
    </location>
</feature>
<feature type="region of interest" description="Disordered" evidence="1">
    <location>
        <begin position="60"/>
        <end position="82"/>
    </location>
</feature>
<proteinExistence type="predicted"/>
<keyword evidence="2" id="KW-0472">Membrane</keyword>
<dbReference type="InterPro" id="IPR032272">
    <property type="entry name" value="DUF4834"/>
</dbReference>
<comment type="caution">
    <text evidence="3">The sequence shown here is derived from an EMBL/GenBank/DDBJ whole genome shotgun (WGS) entry which is preliminary data.</text>
</comment>
<keyword evidence="2" id="KW-0812">Transmembrane</keyword>
<evidence type="ECO:0000313" key="3">
    <source>
        <dbReference type="EMBL" id="MEN5378090.1"/>
    </source>
</evidence>
<reference evidence="3 4" key="1">
    <citation type="submission" date="2024-04" db="EMBL/GenBank/DDBJ databases">
        <title>WGS of bacteria from Torrens River.</title>
        <authorList>
            <person name="Wyrsch E.R."/>
            <person name="Drigo B."/>
        </authorList>
    </citation>
    <scope>NUCLEOTIDE SEQUENCE [LARGE SCALE GENOMIC DNA]</scope>
    <source>
        <strain evidence="3 4">TWI391</strain>
    </source>
</reference>
<dbReference type="GeneID" id="90518389"/>
<protein>
    <submittedName>
        <fullName evidence="3">DUF4834 family protein</fullName>
    </submittedName>
</protein>
<feature type="compositionally biased region" description="Polar residues" evidence="1">
    <location>
        <begin position="61"/>
        <end position="72"/>
    </location>
</feature>
<evidence type="ECO:0000256" key="1">
    <source>
        <dbReference type="SAM" id="MobiDB-lite"/>
    </source>
</evidence>
<keyword evidence="2" id="KW-1133">Transmembrane helix</keyword>
<name>A0ABV0BTH0_9SPHI</name>
<gene>
    <name evidence="3" type="ORF">ABE541_12550</name>
</gene>
<dbReference type="Pfam" id="PF16118">
    <property type="entry name" value="DUF4834"/>
    <property type="match status" value="1"/>
</dbReference>
<dbReference type="RefSeq" id="WP_021188792.1">
    <property type="nucleotide sequence ID" value="NZ_JAOQNK010000001.1"/>
</dbReference>
<organism evidence="3 4">
    <name type="scientific">Sphingobacterium kitahiroshimense</name>
    <dbReference type="NCBI Taxonomy" id="470446"/>
    <lineage>
        <taxon>Bacteria</taxon>
        <taxon>Pseudomonadati</taxon>
        <taxon>Bacteroidota</taxon>
        <taxon>Sphingobacteriia</taxon>
        <taxon>Sphingobacteriales</taxon>
        <taxon>Sphingobacteriaceae</taxon>
        <taxon>Sphingobacterium</taxon>
    </lineage>
</organism>
<keyword evidence="4" id="KW-1185">Reference proteome</keyword>
<sequence>MAGLLKFLLIAFAVWYLVKFLIRLILPFAMRKAAEKLMKKAQQQGGSTYTNGGGSFHYETFGQNNNSSQSAPKTDGRISVDYVPPKQESKRKVADNAGEFVDFEEIK</sequence>
<accession>A0ABV0BTH0</accession>